<protein>
    <submittedName>
        <fullName evidence="1">Uncharacterized protein</fullName>
    </submittedName>
</protein>
<dbReference type="EMBL" id="JBHTIR010004088">
    <property type="protein sequence ID" value="MFD0856375.1"/>
    <property type="molecule type" value="Genomic_DNA"/>
</dbReference>
<evidence type="ECO:0000313" key="2">
    <source>
        <dbReference type="Proteomes" id="UP001597083"/>
    </source>
</evidence>
<gene>
    <name evidence="1" type="ORF">ACFQ07_29315</name>
</gene>
<keyword evidence="2" id="KW-1185">Reference proteome</keyword>
<organism evidence="1 2">
    <name type="scientific">Actinomadura adrarensis</name>
    <dbReference type="NCBI Taxonomy" id="1819600"/>
    <lineage>
        <taxon>Bacteria</taxon>
        <taxon>Bacillati</taxon>
        <taxon>Actinomycetota</taxon>
        <taxon>Actinomycetes</taxon>
        <taxon>Streptosporangiales</taxon>
        <taxon>Thermomonosporaceae</taxon>
        <taxon>Actinomadura</taxon>
    </lineage>
</organism>
<dbReference type="Proteomes" id="UP001597083">
    <property type="component" value="Unassembled WGS sequence"/>
</dbReference>
<sequence length="169" mass="18256">MEGTVHLRNGFFDGARVADGWFVRDRVLDLRKCLIQVLLRVIWILPHGPEAVGQGVPLLRVAAEVLLLFQVAGGVTASGSSFLLGRTEPDPLAGLWIRPRDDQASLRLEKRLRFGGTVLSFGVIPGGFPAGRGLRLLRRSLGLQGAVSVLPPRLRRVLAEPGRSGIVGV</sequence>
<accession>A0ABW3CQ36</accession>
<comment type="caution">
    <text evidence="1">The sequence shown here is derived from an EMBL/GenBank/DDBJ whole genome shotgun (WGS) entry which is preliminary data.</text>
</comment>
<proteinExistence type="predicted"/>
<feature type="non-terminal residue" evidence="1">
    <location>
        <position position="169"/>
    </location>
</feature>
<reference evidence="2" key="1">
    <citation type="journal article" date="2019" name="Int. J. Syst. Evol. Microbiol.">
        <title>The Global Catalogue of Microorganisms (GCM) 10K type strain sequencing project: providing services to taxonomists for standard genome sequencing and annotation.</title>
        <authorList>
            <consortium name="The Broad Institute Genomics Platform"/>
            <consortium name="The Broad Institute Genome Sequencing Center for Infectious Disease"/>
            <person name="Wu L."/>
            <person name="Ma J."/>
        </authorList>
    </citation>
    <scope>NUCLEOTIDE SEQUENCE [LARGE SCALE GENOMIC DNA]</scope>
    <source>
        <strain evidence="2">JCM 31696</strain>
    </source>
</reference>
<name>A0ABW3CQ36_9ACTN</name>
<evidence type="ECO:0000313" key="1">
    <source>
        <dbReference type="EMBL" id="MFD0856375.1"/>
    </source>
</evidence>